<keyword evidence="1" id="KW-0472">Membrane</keyword>
<feature type="transmembrane region" description="Helical" evidence="1">
    <location>
        <begin position="6"/>
        <end position="24"/>
    </location>
</feature>
<evidence type="ECO:0000313" key="2">
    <source>
        <dbReference type="EMBL" id="ANZ49637.1"/>
    </source>
</evidence>
<evidence type="ECO:0000313" key="3">
    <source>
        <dbReference type="Proteomes" id="UP000202923"/>
    </source>
</evidence>
<keyword evidence="1" id="KW-1133">Transmembrane helix</keyword>
<dbReference type="OrthoDB" id="27683at10239"/>
<reference evidence="2 3" key="1">
    <citation type="submission" date="2016-06" db="EMBL/GenBank/DDBJ databases">
        <authorList>
            <person name="Kjaerup R.B."/>
            <person name="Dalgaard T.S."/>
            <person name="Juul-Madsen H.R."/>
        </authorList>
    </citation>
    <scope>NUCLEOTIDE SEQUENCE [LARGE SCALE GENOMIC DNA]</scope>
</reference>
<keyword evidence="1" id="KW-0812">Transmembrane</keyword>
<dbReference type="GeneID" id="29062129"/>
<accession>A0A1B2IEC6</accession>
<gene>
    <name evidence="2" type="ORF">KWAN_285</name>
</gene>
<feature type="transmembrane region" description="Helical" evidence="1">
    <location>
        <begin position="36"/>
        <end position="58"/>
    </location>
</feature>
<dbReference type="Proteomes" id="UP000202923">
    <property type="component" value="Genome"/>
</dbReference>
<name>A0A1B2IEC6_9CAUD</name>
<dbReference type="EMBL" id="KX397369">
    <property type="protein sequence ID" value="ANZ49637.1"/>
    <property type="molecule type" value="Genomic_DNA"/>
</dbReference>
<dbReference type="KEGG" id="vg:29062129"/>
<organism evidence="2 3">
    <name type="scientific">Erwinia phage vB_EamM_Kwan</name>
    <dbReference type="NCBI Taxonomy" id="1883374"/>
    <lineage>
        <taxon>Viruses</taxon>
        <taxon>Duplodnaviria</taxon>
        <taxon>Heunggongvirae</taxon>
        <taxon>Uroviricota</taxon>
        <taxon>Caudoviricetes</taxon>
        <taxon>Chimalliviridae</taxon>
        <taxon>Wellingtonvirus</taxon>
        <taxon>Wellingtonvirus wellington</taxon>
    </lineage>
</organism>
<sequence length="84" mass="9228">MTVFYFISVFIVWGIVFAIATHLLHAVRDYGRREHLGVVAIARCKVIVISFVLVAGMASNYGMSQVYRMHQAAVVAAESAVKVA</sequence>
<protein>
    <submittedName>
        <fullName evidence="2">Uncharacterized protein</fullName>
    </submittedName>
</protein>
<dbReference type="RefSeq" id="YP_009278890.1">
    <property type="nucleotide sequence ID" value="NC_031010.1"/>
</dbReference>
<proteinExistence type="predicted"/>
<evidence type="ECO:0000256" key="1">
    <source>
        <dbReference type="SAM" id="Phobius"/>
    </source>
</evidence>